<comment type="pathway">
    <text evidence="8">Cell wall biogenesis; peptidoglycan biosynthesis.</text>
</comment>
<dbReference type="PRINTS" id="PR01806">
    <property type="entry name" value="VIRFACTRMVIN"/>
</dbReference>
<evidence type="ECO:0000256" key="3">
    <source>
        <dbReference type="ARBA" id="ARBA00022692"/>
    </source>
</evidence>
<dbReference type="GO" id="GO:0071555">
    <property type="term" value="P:cell wall organization"/>
    <property type="evidence" value="ECO:0007669"/>
    <property type="project" value="UniProtKB-UniRule"/>
</dbReference>
<dbReference type="HAMAP" id="MF_02078">
    <property type="entry name" value="MurJ_MviN"/>
    <property type="match status" value="1"/>
</dbReference>
<evidence type="ECO:0000256" key="4">
    <source>
        <dbReference type="ARBA" id="ARBA00022960"/>
    </source>
</evidence>
<keyword evidence="6 8" id="KW-1133">Transmembrane helix</keyword>
<evidence type="ECO:0000313" key="11">
    <source>
        <dbReference type="Proteomes" id="UP000176186"/>
    </source>
</evidence>
<evidence type="ECO:0000256" key="6">
    <source>
        <dbReference type="ARBA" id="ARBA00022989"/>
    </source>
</evidence>
<feature type="transmembrane region" description="Helical" evidence="8">
    <location>
        <begin position="322"/>
        <end position="345"/>
    </location>
</feature>
<feature type="transmembrane region" description="Helical" evidence="8">
    <location>
        <begin position="451"/>
        <end position="471"/>
    </location>
</feature>
<dbReference type="PANTHER" id="PTHR47019">
    <property type="entry name" value="LIPID II FLIPPASE MURJ"/>
    <property type="match status" value="1"/>
</dbReference>
<comment type="caution">
    <text evidence="8">Lacks conserved residue(s) required for the propagation of feature annotation.</text>
</comment>
<dbReference type="NCBIfam" id="TIGR01695">
    <property type="entry name" value="murJ_mviN"/>
    <property type="match status" value="1"/>
</dbReference>
<dbReference type="STRING" id="1798401.A2363_00390"/>
<gene>
    <name evidence="8" type="primary">murJ</name>
    <name evidence="10" type="ORF">A2363_00390</name>
</gene>
<keyword evidence="2 8" id="KW-1003">Cell membrane</keyword>
<feature type="transmembrane region" description="Helical" evidence="8">
    <location>
        <begin position="194"/>
        <end position="221"/>
    </location>
</feature>
<keyword evidence="7 8" id="KW-0472">Membrane</keyword>
<dbReference type="GO" id="GO:0034204">
    <property type="term" value="P:lipid translocation"/>
    <property type="evidence" value="ECO:0007669"/>
    <property type="project" value="TreeGrafter"/>
</dbReference>
<dbReference type="InterPro" id="IPR051050">
    <property type="entry name" value="Lipid_II_flippase_MurJ/MviN"/>
</dbReference>
<evidence type="ECO:0000256" key="9">
    <source>
        <dbReference type="PIRNR" id="PIRNR002869"/>
    </source>
</evidence>
<dbReference type="PIRSF" id="PIRSF002869">
    <property type="entry name" value="MviN"/>
    <property type="match status" value="1"/>
</dbReference>
<dbReference type="GO" id="GO:0015648">
    <property type="term" value="F:lipid-linked peptidoglycan transporter activity"/>
    <property type="evidence" value="ECO:0007669"/>
    <property type="project" value="UniProtKB-UniRule"/>
</dbReference>
<dbReference type="GO" id="GO:0005886">
    <property type="term" value="C:plasma membrane"/>
    <property type="evidence" value="ECO:0007669"/>
    <property type="project" value="UniProtKB-SubCell"/>
</dbReference>
<dbReference type="Pfam" id="PF03023">
    <property type="entry name" value="MurJ"/>
    <property type="match status" value="1"/>
</dbReference>
<dbReference type="PANTHER" id="PTHR47019:SF1">
    <property type="entry name" value="LIPID II FLIPPASE MURJ"/>
    <property type="match status" value="1"/>
</dbReference>
<feature type="transmembrane region" description="Helical" evidence="8">
    <location>
        <begin position="61"/>
        <end position="80"/>
    </location>
</feature>
<keyword evidence="3 8" id="KW-0812">Transmembrane</keyword>
<organism evidence="10 11">
    <name type="scientific">Candidatus Gottesmanbacteria bacterium RIFOXYB1_FULL_47_11</name>
    <dbReference type="NCBI Taxonomy" id="1798401"/>
    <lineage>
        <taxon>Bacteria</taxon>
        <taxon>Candidatus Gottesmaniibacteriota</taxon>
    </lineage>
</organism>
<sequence length="550" mass="59880">MKRFLGLFLRQQRSVRSASVILVSMVFTSRVLGLVRDRLLNARFAPDELGVYFAAFRMPNLIFELLVMGALTSAFIPVFTRYLSEKEEGKGFGMAATLINLSVIILCIAAIPILVWTVPISRFLAPGFTETQIIQMAAFTRIMILAQILPLLIGNFFTGILQSYNLFFVPALAPVVYNVGIILGIILLSPAFGLYGPVFGVGIGALLFLCVQLPLIIAIGYRHKLDVNWKNKGVSEVLRLIGPRTLGLAVSQVDSTVDLMLSSLLGARMVTVFNFAQQLQQLPVGLFGVTVAQAALPTLSAATARGDHEEFKRSIISGIHQILFFVLPASALFIVLRIPVVRLVFGASRFDWEATVLTGMTLSMFSISIFAQAIVNILARGFYALYDTKTPVIVSVISIATNTIASIIFIKLFGLPVWSLGLSTSIASILNALVLFICLNRRVGGFDPRNLFAPAVKMVIAAFFAGVAVYFPLKIFDQLVFDTTRTFGLLLLTGIAGLAGLSTYLLLVWVLDVSEFKSFIALISRVRKPKAVLLAPVNEVTSGGAQDKIS</sequence>
<evidence type="ECO:0000313" key="10">
    <source>
        <dbReference type="EMBL" id="OGG34454.1"/>
    </source>
</evidence>
<feature type="transmembrane region" description="Helical" evidence="8">
    <location>
        <begin position="491"/>
        <end position="511"/>
    </location>
</feature>
<comment type="similarity">
    <text evidence="8 9">Belongs to the MurJ/MviN family.</text>
</comment>
<dbReference type="CDD" id="cd13123">
    <property type="entry name" value="MATE_MurJ_like"/>
    <property type="match status" value="1"/>
</dbReference>
<dbReference type="UniPathway" id="UPA00219"/>
<name>A0A1F6BBY1_9BACT</name>
<comment type="subcellular location">
    <subcellularLocation>
        <location evidence="1 8">Cell membrane</location>
        <topology evidence="1 8">Multi-pass membrane protein</topology>
    </subcellularLocation>
</comment>
<feature type="transmembrane region" description="Helical" evidence="8">
    <location>
        <begin position="138"/>
        <end position="157"/>
    </location>
</feature>
<evidence type="ECO:0000256" key="2">
    <source>
        <dbReference type="ARBA" id="ARBA00022475"/>
    </source>
</evidence>
<evidence type="ECO:0000256" key="7">
    <source>
        <dbReference type="ARBA" id="ARBA00023136"/>
    </source>
</evidence>
<comment type="caution">
    <text evidence="10">The sequence shown here is derived from an EMBL/GenBank/DDBJ whole genome shotgun (WGS) entry which is preliminary data.</text>
</comment>
<protein>
    <recommendedName>
        <fullName evidence="8">Probable lipid II flippase MurJ</fullName>
    </recommendedName>
</protein>
<accession>A0A1F6BBY1</accession>
<feature type="transmembrane region" description="Helical" evidence="8">
    <location>
        <begin position="92"/>
        <end position="118"/>
    </location>
</feature>
<evidence type="ECO:0000256" key="1">
    <source>
        <dbReference type="ARBA" id="ARBA00004651"/>
    </source>
</evidence>
<evidence type="ECO:0000256" key="8">
    <source>
        <dbReference type="HAMAP-Rule" id="MF_02078"/>
    </source>
</evidence>
<dbReference type="InterPro" id="IPR004268">
    <property type="entry name" value="MurJ"/>
</dbReference>
<evidence type="ECO:0000256" key="5">
    <source>
        <dbReference type="ARBA" id="ARBA00022984"/>
    </source>
</evidence>
<keyword evidence="8 9" id="KW-0961">Cell wall biogenesis/degradation</keyword>
<keyword evidence="8 9" id="KW-0813">Transport</keyword>
<feature type="transmembrane region" description="Helical" evidence="8">
    <location>
        <begin position="357"/>
        <end position="379"/>
    </location>
</feature>
<reference evidence="10 11" key="1">
    <citation type="journal article" date="2016" name="Nat. Commun.">
        <title>Thousands of microbial genomes shed light on interconnected biogeochemical processes in an aquifer system.</title>
        <authorList>
            <person name="Anantharaman K."/>
            <person name="Brown C.T."/>
            <person name="Hug L.A."/>
            <person name="Sharon I."/>
            <person name="Castelle C.J."/>
            <person name="Probst A.J."/>
            <person name="Thomas B.C."/>
            <person name="Singh A."/>
            <person name="Wilkins M.J."/>
            <person name="Karaoz U."/>
            <person name="Brodie E.L."/>
            <person name="Williams K.H."/>
            <person name="Hubbard S.S."/>
            <person name="Banfield J.F."/>
        </authorList>
    </citation>
    <scope>NUCLEOTIDE SEQUENCE [LARGE SCALE GENOMIC DNA]</scope>
</reference>
<dbReference type="AlphaFoldDB" id="A0A1F6BBY1"/>
<dbReference type="GO" id="GO:0008360">
    <property type="term" value="P:regulation of cell shape"/>
    <property type="evidence" value="ECO:0007669"/>
    <property type="project" value="UniProtKB-UniRule"/>
</dbReference>
<feature type="transmembrane region" description="Helical" evidence="8">
    <location>
        <begin position="391"/>
        <end position="410"/>
    </location>
</feature>
<feature type="transmembrane region" description="Helical" evidence="8">
    <location>
        <begin position="164"/>
        <end position="188"/>
    </location>
</feature>
<comment type="function">
    <text evidence="8 9">Involved in peptidoglycan biosynthesis. Transports lipid-linked peptidoglycan precursors from the inner to the outer leaflet of the cytoplasmic membrane.</text>
</comment>
<dbReference type="Proteomes" id="UP000176186">
    <property type="component" value="Unassembled WGS sequence"/>
</dbReference>
<keyword evidence="4 8" id="KW-0133">Cell shape</keyword>
<feature type="transmembrane region" description="Helical" evidence="8">
    <location>
        <begin position="416"/>
        <end position="439"/>
    </location>
</feature>
<proteinExistence type="inferred from homology"/>
<dbReference type="GO" id="GO:0009252">
    <property type="term" value="P:peptidoglycan biosynthetic process"/>
    <property type="evidence" value="ECO:0007669"/>
    <property type="project" value="UniProtKB-UniRule"/>
</dbReference>
<dbReference type="EMBL" id="MFKE01000029">
    <property type="protein sequence ID" value="OGG34454.1"/>
    <property type="molecule type" value="Genomic_DNA"/>
</dbReference>
<keyword evidence="5 8" id="KW-0573">Peptidoglycan synthesis</keyword>